<evidence type="ECO:0000256" key="1">
    <source>
        <dbReference type="SAM" id="MobiDB-lite"/>
    </source>
</evidence>
<dbReference type="Pfam" id="PF00989">
    <property type="entry name" value="PAS"/>
    <property type="match status" value="1"/>
</dbReference>
<feature type="region of interest" description="Disordered" evidence="1">
    <location>
        <begin position="107"/>
        <end position="148"/>
    </location>
</feature>
<accession>A0A935K449</accession>
<gene>
    <name evidence="4" type="ORF">IPJ38_15440</name>
</gene>
<evidence type="ECO:0000259" key="3">
    <source>
        <dbReference type="PROSITE" id="PS50113"/>
    </source>
</evidence>
<dbReference type="GO" id="GO:0006355">
    <property type="term" value="P:regulation of DNA-templated transcription"/>
    <property type="evidence" value="ECO:0007669"/>
    <property type="project" value="InterPro"/>
</dbReference>
<dbReference type="AlphaFoldDB" id="A0A935K449"/>
<reference evidence="4 5" key="1">
    <citation type="submission" date="2020-10" db="EMBL/GenBank/DDBJ databases">
        <title>Connecting structure to function with the recovery of over 1000 high-quality activated sludge metagenome-assembled genomes encoding full-length rRNA genes using long-read sequencing.</title>
        <authorList>
            <person name="Singleton C.M."/>
            <person name="Petriglieri F."/>
            <person name="Kristensen J.M."/>
            <person name="Kirkegaard R.H."/>
            <person name="Michaelsen T.Y."/>
            <person name="Andersen M.H."/>
            <person name="Karst S.M."/>
            <person name="Dueholm M.S."/>
            <person name="Nielsen P.H."/>
            <person name="Albertsen M."/>
        </authorList>
    </citation>
    <scope>NUCLEOTIDE SEQUENCE [LARGE SCALE GENOMIC DNA]</scope>
    <source>
        <strain evidence="4">EsbW_18-Q3-R4-48_BATAC.463</strain>
    </source>
</reference>
<feature type="domain" description="PAS" evidence="2">
    <location>
        <begin position="64"/>
        <end position="113"/>
    </location>
</feature>
<name>A0A935K449_9RHOO</name>
<dbReference type="EMBL" id="JADJMS010000037">
    <property type="protein sequence ID" value="MBK7416279.1"/>
    <property type="molecule type" value="Genomic_DNA"/>
</dbReference>
<dbReference type="PROSITE" id="PS50112">
    <property type="entry name" value="PAS"/>
    <property type="match status" value="1"/>
</dbReference>
<dbReference type="InterPro" id="IPR013767">
    <property type="entry name" value="PAS_fold"/>
</dbReference>
<protein>
    <submittedName>
        <fullName evidence="4">PAS domain-containing protein</fullName>
    </submittedName>
</protein>
<dbReference type="Proteomes" id="UP000739411">
    <property type="component" value="Unassembled WGS sequence"/>
</dbReference>
<evidence type="ECO:0000313" key="5">
    <source>
        <dbReference type="Proteomes" id="UP000739411"/>
    </source>
</evidence>
<dbReference type="SUPFAM" id="SSF55785">
    <property type="entry name" value="PYP-like sensor domain (PAS domain)"/>
    <property type="match status" value="1"/>
</dbReference>
<dbReference type="PROSITE" id="PS50113">
    <property type="entry name" value="PAC"/>
    <property type="match status" value="1"/>
</dbReference>
<dbReference type="Gene3D" id="3.30.450.20">
    <property type="entry name" value="PAS domain"/>
    <property type="match status" value="2"/>
</dbReference>
<sequence>MSTNKWPIIGDDGTVIGIFGISRDVTAAYKMQAELEQHRHHLEALVKQRTTASTGHRGTRQPFLESSADGLYGVDCKGMVTFINPAACLLLGYRPEETIGRSAHALFHHSKPDGSPSRSTSAQATPRSVGTKQESTTRSGMPTAMPCR</sequence>
<evidence type="ECO:0000313" key="4">
    <source>
        <dbReference type="EMBL" id="MBK7416279.1"/>
    </source>
</evidence>
<evidence type="ECO:0000259" key="2">
    <source>
        <dbReference type="PROSITE" id="PS50112"/>
    </source>
</evidence>
<dbReference type="CDD" id="cd00130">
    <property type="entry name" value="PAS"/>
    <property type="match status" value="1"/>
</dbReference>
<comment type="caution">
    <text evidence="4">The sequence shown here is derived from an EMBL/GenBank/DDBJ whole genome shotgun (WGS) entry which is preliminary data.</text>
</comment>
<dbReference type="InterPro" id="IPR035965">
    <property type="entry name" value="PAS-like_dom_sf"/>
</dbReference>
<proteinExistence type="predicted"/>
<organism evidence="4 5">
    <name type="scientific">Candidatus Dechloromonas phosphorivorans</name>
    <dbReference type="NCBI Taxonomy" id="2899244"/>
    <lineage>
        <taxon>Bacteria</taxon>
        <taxon>Pseudomonadati</taxon>
        <taxon>Pseudomonadota</taxon>
        <taxon>Betaproteobacteria</taxon>
        <taxon>Rhodocyclales</taxon>
        <taxon>Azonexaceae</taxon>
        <taxon>Dechloromonas</taxon>
    </lineage>
</organism>
<dbReference type="InterPro" id="IPR000014">
    <property type="entry name" value="PAS"/>
</dbReference>
<feature type="domain" description="PAC" evidence="3">
    <location>
        <begin position="1"/>
        <end position="37"/>
    </location>
</feature>
<feature type="compositionally biased region" description="Polar residues" evidence="1">
    <location>
        <begin position="116"/>
        <end position="140"/>
    </location>
</feature>
<dbReference type="InterPro" id="IPR000700">
    <property type="entry name" value="PAS-assoc_C"/>
</dbReference>
<dbReference type="SMART" id="SM00091">
    <property type="entry name" value="PAS"/>
    <property type="match status" value="1"/>
</dbReference>
<dbReference type="NCBIfam" id="TIGR00229">
    <property type="entry name" value="sensory_box"/>
    <property type="match status" value="1"/>
</dbReference>